<dbReference type="SUPFAM" id="SSF53067">
    <property type="entry name" value="Actin-like ATPase domain"/>
    <property type="match status" value="1"/>
</dbReference>
<dbReference type="Gene3D" id="3.30.420.40">
    <property type="match status" value="2"/>
</dbReference>
<dbReference type="PANTHER" id="PTHR18964">
    <property type="entry name" value="ROK (REPRESSOR, ORF, KINASE) FAMILY"/>
    <property type="match status" value="1"/>
</dbReference>
<dbReference type="EMBL" id="JASKHM010000007">
    <property type="protein sequence ID" value="MEQ4483464.1"/>
    <property type="molecule type" value="Genomic_DNA"/>
</dbReference>
<dbReference type="Pfam" id="PF00480">
    <property type="entry name" value="ROK"/>
    <property type="match status" value="1"/>
</dbReference>
<organism evidence="2 3">
    <name type="scientific">Cohnella silvisoli</name>
    <dbReference type="NCBI Taxonomy" id="2873699"/>
    <lineage>
        <taxon>Bacteria</taxon>
        <taxon>Bacillati</taxon>
        <taxon>Bacillota</taxon>
        <taxon>Bacilli</taxon>
        <taxon>Bacillales</taxon>
        <taxon>Paenibacillaceae</taxon>
        <taxon>Cohnella</taxon>
    </lineage>
</organism>
<gene>
    <name evidence="2" type="ORF">QJS35_13795</name>
</gene>
<evidence type="ECO:0000256" key="1">
    <source>
        <dbReference type="ARBA" id="ARBA00006479"/>
    </source>
</evidence>
<sequence>MSLSIGVDVGGTNIVCGAVDADGRVLRKLKRKTEAHLGHSEVLRRIADMVGEIRETLGSEHEVIGVGLGIPGLVDPKAGISLNSSNLNWRNIPVASELEALIGLPAFIDNDVRMYVYGEAIAGAGRGSGHVLGITIGTGIAAAIVLEGQIFYGYKALAGEIGHVRMEGVDEQCACGLSGCLETVASASGMVRQAKKAIREGRESLLNKAFPGDTLENLTAADISKAMDDGDQLATEILTRAGALNGRALAAATMVLSPEVIIVGGGGALAGERIMAPLREQLLDLILPEYREGLKVVTAEHNDDAGIIGSALYARHQL</sequence>
<proteinExistence type="inferred from homology"/>
<reference evidence="2 3" key="1">
    <citation type="journal article" date="2023" name="Genome Announc.">
        <title>Pan-Genome Analyses of the Genus Cohnella and Proposal of the Novel Species Cohnella silvisoli sp. nov., Isolated from Forest Soil.</title>
        <authorList>
            <person name="Wang C."/>
            <person name="Mao L."/>
            <person name="Bao G."/>
            <person name="Zhu H."/>
        </authorList>
    </citation>
    <scope>NUCLEOTIDE SEQUENCE [LARGE SCALE GENOMIC DNA]</scope>
    <source>
        <strain evidence="2 3">NL03-T5-1</strain>
    </source>
</reference>
<dbReference type="InterPro" id="IPR000600">
    <property type="entry name" value="ROK"/>
</dbReference>
<protein>
    <submittedName>
        <fullName evidence="2">ROK family protein</fullName>
    </submittedName>
</protein>
<dbReference type="InterPro" id="IPR043129">
    <property type="entry name" value="ATPase_NBD"/>
</dbReference>
<comment type="caution">
    <text evidence="2">The sequence shown here is derived from an EMBL/GenBank/DDBJ whole genome shotgun (WGS) entry which is preliminary data.</text>
</comment>
<accession>A0ABV1KTP0</accession>
<evidence type="ECO:0000313" key="2">
    <source>
        <dbReference type="EMBL" id="MEQ4483464.1"/>
    </source>
</evidence>
<dbReference type="PANTHER" id="PTHR18964:SF149">
    <property type="entry name" value="BIFUNCTIONAL UDP-N-ACETYLGLUCOSAMINE 2-EPIMERASE_N-ACETYLMANNOSAMINE KINASE"/>
    <property type="match status" value="1"/>
</dbReference>
<dbReference type="RefSeq" id="WP_232185804.1">
    <property type="nucleotide sequence ID" value="NZ_JAIOAP010000006.1"/>
</dbReference>
<dbReference type="Proteomes" id="UP001493487">
    <property type="component" value="Unassembled WGS sequence"/>
</dbReference>
<comment type="similarity">
    <text evidence="1">Belongs to the ROK (NagC/XylR) family.</text>
</comment>
<keyword evidence="3" id="KW-1185">Reference proteome</keyword>
<evidence type="ECO:0000313" key="3">
    <source>
        <dbReference type="Proteomes" id="UP001493487"/>
    </source>
</evidence>
<name>A0ABV1KTP0_9BACL</name>